<feature type="transmembrane region" description="Helical" evidence="8">
    <location>
        <begin position="261"/>
        <end position="280"/>
    </location>
</feature>
<dbReference type="SUPFAM" id="SSF81321">
    <property type="entry name" value="Family A G protein-coupled receptor-like"/>
    <property type="match status" value="1"/>
</dbReference>
<dbReference type="Pfam" id="PF00001">
    <property type="entry name" value="7tm_1"/>
    <property type="match status" value="1"/>
</dbReference>
<keyword evidence="3 8" id="KW-1133">Transmembrane helix</keyword>
<dbReference type="EMBL" id="JARBDR010000214">
    <property type="protein sequence ID" value="KAJ8318867.1"/>
    <property type="molecule type" value="Genomic_DNA"/>
</dbReference>
<evidence type="ECO:0000313" key="11">
    <source>
        <dbReference type="Proteomes" id="UP001217089"/>
    </source>
</evidence>
<dbReference type="PROSITE" id="PS50262">
    <property type="entry name" value="G_PROTEIN_RECEP_F1_2"/>
    <property type="match status" value="1"/>
</dbReference>
<reference evidence="10 11" key="1">
    <citation type="submission" date="2022-12" db="EMBL/GenBank/DDBJ databases">
        <title>Chromosome-level genome of Tegillarca granosa.</title>
        <authorList>
            <person name="Kim J."/>
        </authorList>
    </citation>
    <scope>NUCLEOTIDE SEQUENCE [LARGE SCALE GENOMIC DNA]</scope>
    <source>
        <strain evidence="10">Teg-2019</strain>
        <tissue evidence="10">Adductor muscle</tissue>
    </source>
</reference>
<keyword evidence="7" id="KW-0807">Transducer</keyword>
<evidence type="ECO:0000259" key="9">
    <source>
        <dbReference type="PROSITE" id="PS50262"/>
    </source>
</evidence>
<organism evidence="10 11">
    <name type="scientific">Tegillarca granosa</name>
    <name type="common">Malaysian cockle</name>
    <name type="synonym">Anadara granosa</name>
    <dbReference type="NCBI Taxonomy" id="220873"/>
    <lineage>
        <taxon>Eukaryota</taxon>
        <taxon>Metazoa</taxon>
        <taxon>Spiralia</taxon>
        <taxon>Lophotrochozoa</taxon>
        <taxon>Mollusca</taxon>
        <taxon>Bivalvia</taxon>
        <taxon>Autobranchia</taxon>
        <taxon>Pteriomorphia</taxon>
        <taxon>Arcoida</taxon>
        <taxon>Arcoidea</taxon>
        <taxon>Arcidae</taxon>
        <taxon>Tegillarca</taxon>
    </lineage>
</organism>
<feature type="transmembrane region" description="Helical" evidence="8">
    <location>
        <begin position="108"/>
        <end position="130"/>
    </location>
</feature>
<dbReference type="PANTHER" id="PTHR24235">
    <property type="entry name" value="NEUROPEPTIDE Y RECEPTOR"/>
    <property type="match status" value="1"/>
</dbReference>
<keyword evidence="11" id="KW-1185">Reference proteome</keyword>
<dbReference type="InterPro" id="IPR000276">
    <property type="entry name" value="GPCR_Rhodpsn"/>
</dbReference>
<dbReference type="Proteomes" id="UP001217089">
    <property type="component" value="Unassembled WGS sequence"/>
</dbReference>
<name>A0ABQ9FSD4_TEGGR</name>
<evidence type="ECO:0000256" key="3">
    <source>
        <dbReference type="ARBA" id="ARBA00022989"/>
    </source>
</evidence>
<evidence type="ECO:0000256" key="5">
    <source>
        <dbReference type="ARBA" id="ARBA00023136"/>
    </source>
</evidence>
<protein>
    <recommendedName>
        <fullName evidence="9">G-protein coupled receptors family 1 profile domain-containing protein</fullName>
    </recommendedName>
</protein>
<dbReference type="InterPro" id="IPR017452">
    <property type="entry name" value="GPCR_Rhodpsn_7TM"/>
</dbReference>
<feature type="transmembrane region" description="Helical" evidence="8">
    <location>
        <begin position="300"/>
        <end position="324"/>
    </location>
</feature>
<feature type="transmembrane region" description="Helical" evidence="8">
    <location>
        <begin position="81"/>
        <end position="102"/>
    </location>
</feature>
<sequence>MSPSYIHSKLFFSGSDLCTDTMNNTTTEIVEDGYEPYIISNFIVVILMTLYTLVMVISIGGNCLICYIIFSLHGLRTVPNFFLASLSVSDIIMTCLCLPFTVLSNIIFYYWPFWSFLCPTVGFLQVLSVLQRTFTLVAVTCDCHYVTSRPLKKRISKLKAKIVIMCLWCSAAIISIPTAVNSKIIYLKYEPGSKGICVETWENDPMSKYWYSMIIMLLQYFVPLAIMLVTYIHIGIIIWIKQVPGEADSNRDKRRAASKRKTIKMLVVVVVNYALAWLPLHVMTLVGDRNPQIYNQQYVHILWLFAQLLAFSNAASNPVIYGWMNPKFRSGYFYVFHKICCFKNIKFRKISFQRSSTKEFSNYYVPLRNSYVDLRRRKLYSLLHCIFNERASDGSSFLYCKPIC</sequence>
<feature type="domain" description="G-protein coupled receptors family 1 profile" evidence="9">
    <location>
        <begin position="61"/>
        <end position="321"/>
    </location>
</feature>
<comment type="subcellular location">
    <subcellularLocation>
        <location evidence="1">Membrane</location>
        <topology evidence="1">Multi-pass membrane protein</topology>
    </subcellularLocation>
</comment>
<keyword evidence="5 8" id="KW-0472">Membrane</keyword>
<feature type="transmembrane region" description="Helical" evidence="8">
    <location>
        <begin position="162"/>
        <end position="180"/>
    </location>
</feature>
<proteinExistence type="predicted"/>
<dbReference type="Gene3D" id="1.20.1070.10">
    <property type="entry name" value="Rhodopsin 7-helix transmembrane proteins"/>
    <property type="match status" value="1"/>
</dbReference>
<evidence type="ECO:0000256" key="1">
    <source>
        <dbReference type="ARBA" id="ARBA00004141"/>
    </source>
</evidence>
<evidence type="ECO:0000256" key="4">
    <source>
        <dbReference type="ARBA" id="ARBA00023040"/>
    </source>
</evidence>
<accession>A0ABQ9FSD4</accession>
<evidence type="ECO:0000256" key="8">
    <source>
        <dbReference type="SAM" id="Phobius"/>
    </source>
</evidence>
<evidence type="ECO:0000313" key="10">
    <source>
        <dbReference type="EMBL" id="KAJ8318867.1"/>
    </source>
</evidence>
<evidence type="ECO:0000256" key="7">
    <source>
        <dbReference type="ARBA" id="ARBA00023224"/>
    </source>
</evidence>
<dbReference type="PRINTS" id="PR00237">
    <property type="entry name" value="GPCRRHODOPSN"/>
</dbReference>
<evidence type="ECO:0000256" key="6">
    <source>
        <dbReference type="ARBA" id="ARBA00023170"/>
    </source>
</evidence>
<gene>
    <name evidence="10" type="ORF">KUTeg_003958</name>
</gene>
<keyword evidence="6" id="KW-0675">Receptor</keyword>
<keyword evidence="4" id="KW-0297">G-protein coupled receptor</keyword>
<dbReference type="PANTHER" id="PTHR24235:SF29">
    <property type="entry name" value="GH23382P"/>
    <property type="match status" value="1"/>
</dbReference>
<keyword evidence="2 8" id="KW-0812">Transmembrane</keyword>
<comment type="caution">
    <text evidence="10">The sequence shown here is derived from an EMBL/GenBank/DDBJ whole genome shotgun (WGS) entry which is preliminary data.</text>
</comment>
<feature type="transmembrane region" description="Helical" evidence="8">
    <location>
        <begin position="209"/>
        <end position="240"/>
    </location>
</feature>
<feature type="transmembrane region" description="Helical" evidence="8">
    <location>
        <begin position="42"/>
        <end position="69"/>
    </location>
</feature>
<evidence type="ECO:0000256" key="2">
    <source>
        <dbReference type="ARBA" id="ARBA00022692"/>
    </source>
</evidence>